<dbReference type="Gene3D" id="1.10.10.460">
    <property type="entry name" value="Ribonuclease hii. Domain 2"/>
    <property type="match status" value="1"/>
</dbReference>
<dbReference type="FunFam" id="1.10.10.460:FF:000001">
    <property type="entry name" value="Ribonuclease"/>
    <property type="match status" value="1"/>
</dbReference>
<dbReference type="GO" id="GO:0030145">
    <property type="term" value="F:manganese ion binding"/>
    <property type="evidence" value="ECO:0007669"/>
    <property type="project" value="InterPro"/>
</dbReference>
<feature type="domain" description="RNase H type-2" evidence="13">
    <location>
        <begin position="1"/>
        <end position="205"/>
    </location>
</feature>
<dbReference type="InterPro" id="IPR036397">
    <property type="entry name" value="RNaseH_sf"/>
</dbReference>
<dbReference type="GO" id="GO:0006298">
    <property type="term" value="P:mismatch repair"/>
    <property type="evidence" value="ECO:0007669"/>
    <property type="project" value="TreeGrafter"/>
</dbReference>
<gene>
    <name evidence="14" type="ORF">DRJ00_04175</name>
</gene>
<dbReference type="Proteomes" id="UP000279422">
    <property type="component" value="Unassembled WGS sequence"/>
</dbReference>
<dbReference type="Pfam" id="PF01351">
    <property type="entry name" value="RNase_HII"/>
    <property type="match status" value="1"/>
</dbReference>
<feature type="binding site" evidence="11">
    <location>
        <position position="4"/>
    </location>
    <ligand>
        <name>a divalent metal cation</name>
        <dbReference type="ChEBI" id="CHEBI:60240"/>
    </ligand>
</feature>
<dbReference type="InterPro" id="IPR023160">
    <property type="entry name" value="RNase_HII_hlx-loop-hlx_cap_dom"/>
</dbReference>
<dbReference type="InterPro" id="IPR001352">
    <property type="entry name" value="RNase_HII/HIII"/>
</dbReference>
<evidence type="ECO:0000256" key="10">
    <source>
        <dbReference type="ARBA" id="ARBA00022801"/>
    </source>
</evidence>
<evidence type="ECO:0000256" key="5">
    <source>
        <dbReference type="ARBA" id="ARBA00008378"/>
    </source>
</evidence>
<keyword evidence="8 11" id="KW-0479">Metal-binding</keyword>
<evidence type="ECO:0000256" key="6">
    <source>
        <dbReference type="ARBA" id="ARBA00022490"/>
    </source>
</evidence>
<organism evidence="14 15">
    <name type="scientific">Aerophobetes bacterium</name>
    <dbReference type="NCBI Taxonomy" id="2030807"/>
    <lineage>
        <taxon>Bacteria</taxon>
        <taxon>Candidatus Aerophobota</taxon>
    </lineage>
</organism>
<dbReference type="CDD" id="cd07180">
    <property type="entry name" value="RNase_HII_archaea_like"/>
    <property type="match status" value="1"/>
</dbReference>
<evidence type="ECO:0000256" key="8">
    <source>
        <dbReference type="ARBA" id="ARBA00022723"/>
    </source>
</evidence>
<keyword evidence="7 11" id="KW-0540">Nuclease</keyword>
<sequence>MGIDEAGRGPVIGPMIVCGVVIEETNLSELFKRGVRDSKHLSPRRRKMLKREIELLADEYAWIAIPPHQIDKERINELELRSMVKLIARFCPQKVFLDAPTPNPKSYERRLRELLPHRIRVKLVVENFADENYPVVGAASILAKVERDRRIAQLERRYGSFGSGYPSDKRTIDFLKECFRRYGDFPPIVRRRWKTVERLRERWGKGLS</sequence>
<evidence type="ECO:0000256" key="4">
    <source>
        <dbReference type="ARBA" id="ARBA00004496"/>
    </source>
</evidence>
<name>A0A497E4F0_UNCAE</name>
<evidence type="ECO:0000313" key="14">
    <source>
        <dbReference type="EMBL" id="RLE09448.1"/>
    </source>
</evidence>
<dbReference type="EMBL" id="QMPZ01000045">
    <property type="protein sequence ID" value="RLE09448.1"/>
    <property type="molecule type" value="Genomic_DNA"/>
</dbReference>
<dbReference type="GO" id="GO:0032299">
    <property type="term" value="C:ribonuclease H2 complex"/>
    <property type="evidence" value="ECO:0007669"/>
    <property type="project" value="TreeGrafter"/>
</dbReference>
<dbReference type="GO" id="GO:0004523">
    <property type="term" value="F:RNA-DNA hybrid ribonuclease activity"/>
    <property type="evidence" value="ECO:0007669"/>
    <property type="project" value="UniProtKB-UniRule"/>
</dbReference>
<dbReference type="GO" id="GO:0005737">
    <property type="term" value="C:cytoplasm"/>
    <property type="evidence" value="ECO:0007669"/>
    <property type="project" value="UniProtKB-SubCell"/>
</dbReference>
<evidence type="ECO:0000256" key="11">
    <source>
        <dbReference type="PROSITE-ProRule" id="PRU01319"/>
    </source>
</evidence>
<comment type="cofactor">
    <cofactor evidence="2">
        <name>Mg(2+)</name>
        <dbReference type="ChEBI" id="CHEBI:18420"/>
    </cofactor>
</comment>
<comment type="cofactor">
    <cofactor evidence="11">
        <name>Mn(2+)</name>
        <dbReference type="ChEBI" id="CHEBI:29035"/>
    </cofactor>
    <cofactor evidence="11">
        <name>Mg(2+)</name>
        <dbReference type="ChEBI" id="CHEBI:18420"/>
    </cofactor>
    <text evidence="11">Manganese or magnesium. Binds 1 divalent metal ion per monomer in the absence of substrate. May bind a second metal ion after substrate binding.</text>
</comment>
<dbReference type="InterPro" id="IPR024567">
    <property type="entry name" value="RNase_HII/HIII_dom"/>
</dbReference>
<dbReference type="AlphaFoldDB" id="A0A497E4F0"/>
<evidence type="ECO:0000256" key="3">
    <source>
        <dbReference type="ARBA" id="ARBA00004065"/>
    </source>
</evidence>
<accession>A0A497E4F0</accession>
<dbReference type="SUPFAM" id="SSF53098">
    <property type="entry name" value="Ribonuclease H-like"/>
    <property type="match status" value="1"/>
</dbReference>
<comment type="function">
    <text evidence="3 12">Endonuclease that specifically degrades the RNA of RNA-DNA hybrids.</text>
</comment>
<dbReference type="NCBIfam" id="TIGR00729">
    <property type="entry name" value="ribonuclease HII"/>
    <property type="match status" value="1"/>
</dbReference>
<dbReference type="HAMAP" id="MF_00052_A">
    <property type="entry name" value="RNase_HII_A"/>
    <property type="match status" value="1"/>
</dbReference>
<dbReference type="PROSITE" id="PS51975">
    <property type="entry name" value="RNASE_H_2"/>
    <property type="match status" value="1"/>
</dbReference>
<keyword evidence="10 11" id="KW-0378">Hydrolase</keyword>
<dbReference type="InterPro" id="IPR004649">
    <property type="entry name" value="RNase_H2_suA"/>
</dbReference>
<comment type="catalytic activity">
    <reaction evidence="1 11 12">
        <text>Endonucleolytic cleavage to 5'-phosphomonoester.</text>
        <dbReference type="EC" id="3.1.26.4"/>
    </reaction>
</comment>
<comment type="caution">
    <text evidence="14">The sequence shown here is derived from an EMBL/GenBank/DDBJ whole genome shotgun (WGS) entry which is preliminary data.</text>
</comment>
<dbReference type="GO" id="GO:0043137">
    <property type="term" value="P:DNA replication, removal of RNA primer"/>
    <property type="evidence" value="ECO:0007669"/>
    <property type="project" value="TreeGrafter"/>
</dbReference>
<keyword evidence="9 11" id="KW-0255">Endonuclease</keyword>
<evidence type="ECO:0000256" key="7">
    <source>
        <dbReference type="ARBA" id="ARBA00022722"/>
    </source>
</evidence>
<proteinExistence type="inferred from homology"/>
<reference evidence="14 15" key="1">
    <citation type="submission" date="2018-06" db="EMBL/GenBank/DDBJ databases">
        <title>Extensive metabolic versatility and redundancy in microbially diverse, dynamic hydrothermal sediments.</title>
        <authorList>
            <person name="Dombrowski N."/>
            <person name="Teske A."/>
            <person name="Baker B.J."/>
        </authorList>
    </citation>
    <scope>NUCLEOTIDE SEQUENCE [LARGE SCALE GENOMIC DNA]</scope>
    <source>
        <strain evidence="14">B47_G16</strain>
    </source>
</reference>
<dbReference type="PANTHER" id="PTHR10954">
    <property type="entry name" value="RIBONUCLEASE H2 SUBUNIT A"/>
    <property type="match status" value="1"/>
</dbReference>
<keyword evidence="6" id="KW-0963">Cytoplasm</keyword>
<dbReference type="EC" id="3.1.26.4" evidence="12"/>
<feature type="binding site" evidence="11">
    <location>
        <position position="98"/>
    </location>
    <ligand>
        <name>a divalent metal cation</name>
        <dbReference type="ChEBI" id="CHEBI:60240"/>
    </ligand>
</feature>
<dbReference type="GO" id="GO:0003723">
    <property type="term" value="F:RNA binding"/>
    <property type="evidence" value="ECO:0007669"/>
    <property type="project" value="UniProtKB-UniRule"/>
</dbReference>
<dbReference type="Gene3D" id="3.30.420.10">
    <property type="entry name" value="Ribonuclease H-like superfamily/Ribonuclease H"/>
    <property type="match status" value="1"/>
</dbReference>
<evidence type="ECO:0000256" key="9">
    <source>
        <dbReference type="ARBA" id="ARBA00022759"/>
    </source>
</evidence>
<evidence type="ECO:0000256" key="1">
    <source>
        <dbReference type="ARBA" id="ARBA00000077"/>
    </source>
</evidence>
<protein>
    <recommendedName>
        <fullName evidence="12">Ribonuclease</fullName>
        <ecNumber evidence="12">3.1.26.4</ecNumber>
    </recommendedName>
</protein>
<evidence type="ECO:0000256" key="12">
    <source>
        <dbReference type="RuleBase" id="RU003515"/>
    </source>
</evidence>
<comment type="similarity">
    <text evidence="5">Belongs to the RNase HII family. RnhC subfamily.</text>
</comment>
<comment type="subcellular location">
    <subcellularLocation>
        <location evidence="4">Cytoplasm</location>
    </subcellularLocation>
</comment>
<evidence type="ECO:0000313" key="15">
    <source>
        <dbReference type="Proteomes" id="UP000279422"/>
    </source>
</evidence>
<feature type="binding site" evidence="11">
    <location>
        <position position="5"/>
    </location>
    <ligand>
        <name>a divalent metal cation</name>
        <dbReference type="ChEBI" id="CHEBI:60240"/>
    </ligand>
</feature>
<evidence type="ECO:0000259" key="13">
    <source>
        <dbReference type="PROSITE" id="PS51975"/>
    </source>
</evidence>
<dbReference type="PANTHER" id="PTHR10954:SF23">
    <property type="entry name" value="RIBONUCLEASE"/>
    <property type="match status" value="1"/>
</dbReference>
<dbReference type="InterPro" id="IPR012337">
    <property type="entry name" value="RNaseH-like_sf"/>
</dbReference>
<dbReference type="InterPro" id="IPR020787">
    <property type="entry name" value="RNase_HII_arc"/>
</dbReference>
<evidence type="ECO:0000256" key="2">
    <source>
        <dbReference type="ARBA" id="ARBA00001946"/>
    </source>
</evidence>